<organism evidence="2 3">
    <name type="scientific">Folsomia candida</name>
    <name type="common">Springtail</name>
    <dbReference type="NCBI Taxonomy" id="158441"/>
    <lineage>
        <taxon>Eukaryota</taxon>
        <taxon>Metazoa</taxon>
        <taxon>Ecdysozoa</taxon>
        <taxon>Arthropoda</taxon>
        <taxon>Hexapoda</taxon>
        <taxon>Collembola</taxon>
        <taxon>Entomobryomorpha</taxon>
        <taxon>Isotomoidea</taxon>
        <taxon>Isotomidae</taxon>
        <taxon>Proisotominae</taxon>
        <taxon>Folsomia</taxon>
    </lineage>
</organism>
<reference evidence="2 3" key="1">
    <citation type="submission" date="2015-12" db="EMBL/GenBank/DDBJ databases">
        <title>The genome of Folsomia candida.</title>
        <authorList>
            <person name="Faddeeva A."/>
            <person name="Derks M.F."/>
            <person name="Anvar Y."/>
            <person name="Smit S."/>
            <person name="Van Straalen N."/>
            <person name="Roelofs D."/>
        </authorList>
    </citation>
    <scope>NUCLEOTIDE SEQUENCE [LARGE SCALE GENOMIC DNA]</scope>
    <source>
        <strain evidence="2 3">VU population</strain>
        <tissue evidence="2">Whole body</tissue>
    </source>
</reference>
<dbReference type="OrthoDB" id="8295787at2759"/>
<evidence type="ECO:0000256" key="1">
    <source>
        <dbReference type="SAM" id="SignalP"/>
    </source>
</evidence>
<keyword evidence="1" id="KW-0732">Signal</keyword>
<evidence type="ECO:0000313" key="2">
    <source>
        <dbReference type="EMBL" id="OXA56195.1"/>
    </source>
</evidence>
<keyword evidence="3" id="KW-1185">Reference proteome</keyword>
<proteinExistence type="predicted"/>
<name>A0A226EF47_FOLCA</name>
<feature type="chain" id="PRO_5013166718" evidence="1">
    <location>
        <begin position="26"/>
        <end position="855"/>
    </location>
</feature>
<dbReference type="EMBL" id="LNIX01000004">
    <property type="protein sequence ID" value="OXA56195.1"/>
    <property type="molecule type" value="Genomic_DNA"/>
</dbReference>
<dbReference type="AlphaFoldDB" id="A0A226EF47"/>
<accession>A0A226EF47</accession>
<feature type="signal peptide" evidence="1">
    <location>
        <begin position="1"/>
        <end position="25"/>
    </location>
</feature>
<evidence type="ECO:0000313" key="3">
    <source>
        <dbReference type="Proteomes" id="UP000198287"/>
    </source>
</evidence>
<comment type="caution">
    <text evidence="2">The sequence shown here is derived from an EMBL/GenBank/DDBJ whole genome shotgun (WGS) entry which is preliminary data.</text>
</comment>
<dbReference type="Proteomes" id="UP000198287">
    <property type="component" value="Unassembled WGS sequence"/>
</dbReference>
<sequence>MSPLRHPAGFLVLLLTVVQVGKVSPQLYTYLEDVAAVWNLPLENVNPEHKNFTKDGTDRETVIDEIRYVTCLPKIPKHWGDISAEEVSIESWDYFRNRHDTNFNPHYFCANVPNPRIPHRDDDEYAWPNPGPTREAGHRTPHALFWLKEPTMWHWAKRWSGQAHPRQRGLLESKRVENSEDVDKMGPGLGVGLIFLVEVTGIKSRGRFLKGWFHLKVTLEIDHNYWEGRTVPETEDDREKEIHNFRKQHFVDKLMVTARGRILVSGRPTDNYTRDDTEPGPARRAWVGGIGQFVQDFPNCAEPGYSTTEYVTQQYIPCGSVQGGETVYGNNFYYTRTENDAKTKYGKTQMNSGETEIHLNFRLDNSLCNMYYDLDFVANGVVINATWSNPAYKPHVNISGLYAVQRSISTRFAFITSHAMHSPIFYENADPVPRGVQNVICSEPLKGEWIMNPDPTNFTWPGTKTKHRASITAGADLVLNPNATADSTFGGAIKFIYPVPSRSSLYNLHPPWYTNSTEYSTRDDPIRQAFGGRRTWTYSDRPMQDPDEIYSAWLLWDDWYEYPRGRDPTLLMSHSHYHSAVQRVLNEFDWETWRERGDDRNPGYRPWGNGHDRCSVYEGGRDILNHYPHPYYDATCVQLIAQHPEHDVANVQNTDVRATFRIIIRRKETIKTEGRFVHTEWTLIANSFDAELPPILGRCKPSIWLIHGIGNFDQGPPVCDLYFRQYEARKTLDPALGRVVKAVRRQQNAKVGNRSSWHKKYVSRTPRRILRERILCEAFKKLHPSGFACPVVIPRPLTLAPNLTQEEIAQKERLKENFKKTNAYKRGIMAAEDPYTLFVWLLLQRSESTQEKEKD</sequence>
<protein>
    <submittedName>
        <fullName evidence="2">Uncharacterized protein</fullName>
    </submittedName>
</protein>
<gene>
    <name evidence="2" type="ORF">Fcan01_08692</name>
</gene>